<protein>
    <submittedName>
        <fullName evidence="1">Pimeloyl-ACP methyl ester carboxylesterase</fullName>
    </submittedName>
</protein>
<organism evidence="1 2">
    <name type="scientific">Planomicrobium stackebrandtii</name>
    <dbReference type="NCBI Taxonomy" id="253160"/>
    <lineage>
        <taxon>Bacteria</taxon>
        <taxon>Bacillati</taxon>
        <taxon>Bacillota</taxon>
        <taxon>Bacilli</taxon>
        <taxon>Bacillales</taxon>
        <taxon>Caryophanaceae</taxon>
        <taxon>Planomicrobium</taxon>
    </lineage>
</organism>
<dbReference type="EMBL" id="JAUSWB010000003">
    <property type="protein sequence ID" value="MDQ0428539.1"/>
    <property type="molecule type" value="Genomic_DNA"/>
</dbReference>
<name>A0ABU0GT57_9BACL</name>
<dbReference type="Gene3D" id="3.40.50.1820">
    <property type="entry name" value="alpha/beta hydrolase"/>
    <property type="match status" value="1"/>
</dbReference>
<gene>
    <name evidence="1" type="ORF">QOZ98_001365</name>
</gene>
<proteinExistence type="predicted"/>
<reference evidence="1 2" key="1">
    <citation type="submission" date="2023-07" db="EMBL/GenBank/DDBJ databases">
        <title>Genomic Encyclopedia of Type Strains, Phase IV (KMG-IV): sequencing the most valuable type-strain genomes for metagenomic binning, comparative biology and taxonomic classification.</title>
        <authorList>
            <person name="Goeker M."/>
        </authorList>
    </citation>
    <scope>NUCLEOTIDE SEQUENCE [LARGE SCALE GENOMIC DNA]</scope>
    <source>
        <strain evidence="1 2">DSM 16419</strain>
    </source>
</reference>
<dbReference type="InterPro" id="IPR053145">
    <property type="entry name" value="AB_hydrolase_Est10"/>
</dbReference>
<evidence type="ECO:0000313" key="1">
    <source>
        <dbReference type="EMBL" id="MDQ0428539.1"/>
    </source>
</evidence>
<sequence length="162" mass="17826">MVAAERVSADWFVSIAGAGRPIDQVLMEQLEGQLPEDLMTEADQIIEQLKEGEHVETVSPELQSLLRPSVQPYMVFWLAYDPQEEVAAMEIPVLIIGGTADSQVPQSDVESLHAAHPESELLIIDDMNHVLKTESDEDGNEAAYSDPDLPLADRLMEGIVGF</sequence>
<dbReference type="SUPFAM" id="SSF53474">
    <property type="entry name" value="alpha/beta-Hydrolases"/>
    <property type="match status" value="1"/>
</dbReference>
<comment type="caution">
    <text evidence="1">The sequence shown here is derived from an EMBL/GenBank/DDBJ whole genome shotgun (WGS) entry which is preliminary data.</text>
</comment>
<dbReference type="PANTHER" id="PTHR43265:SF1">
    <property type="entry name" value="ESTERASE ESTD"/>
    <property type="match status" value="1"/>
</dbReference>
<keyword evidence="2" id="KW-1185">Reference proteome</keyword>
<dbReference type="PANTHER" id="PTHR43265">
    <property type="entry name" value="ESTERASE ESTD"/>
    <property type="match status" value="1"/>
</dbReference>
<dbReference type="Proteomes" id="UP001241988">
    <property type="component" value="Unassembled WGS sequence"/>
</dbReference>
<dbReference type="RefSeq" id="WP_308786712.1">
    <property type="nucleotide sequence ID" value="NZ_JAUSWB010000003.1"/>
</dbReference>
<dbReference type="InterPro" id="IPR029058">
    <property type="entry name" value="AB_hydrolase_fold"/>
</dbReference>
<accession>A0ABU0GT57</accession>
<evidence type="ECO:0000313" key="2">
    <source>
        <dbReference type="Proteomes" id="UP001241988"/>
    </source>
</evidence>